<dbReference type="InterPro" id="IPR008136">
    <property type="entry name" value="CinA_C"/>
</dbReference>
<dbReference type="EMBL" id="JAGRQH010000003">
    <property type="protein sequence ID" value="MBR0559696.1"/>
    <property type="molecule type" value="Genomic_DNA"/>
</dbReference>
<dbReference type="InterPro" id="IPR036653">
    <property type="entry name" value="CinA-like_C"/>
</dbReference>
<organism evidence="2 3">
    <name type="scientific">Neokomagataea anthophila</name>
    <dbReference type="NCBI Taxonomy" id="2826925"/>
    <lineage>
        <taxon>Bacteria</taxon>
        <taxon>Pseudomonadati</taxon>
        <taxon>Pseudomonadota</taxon>
        <taxon>Alphaproteobacteria</taxon>
        <taxon>Acetobacterales</taxon>
        <taxon>Acetobacteraceae</taxon>
        <taxon>Neokomagataea</taxon>
    </lineage>
</organism>
<feature type="domain" description="CinA C-terminal" evidence="1">
    <location>
        <begin position="8"/>
        <end position="160"/>
    </location>
</feature>
<accession>A0ABS5E7B6</accession>
<dbReference type="NCBIfam" id="TIGR00199">
    <property type="entry name" value="PncC_domain"/>
    <property type="match status" value="1"/>
</dbReference>
<reference evidence="2 3" key="1">
    <citation type="submission" date="2021-04" db="EMBL/GenBank/DDBJ databases">
        <title>The complete genome sequence of Neokomagataea sp. TBRC 2177.</title>
        <authorList>
            <person name="Charoenyingcharoen P."/>
            <person name="Yukphan P."/>
        </authorList>
    </citation>
    <scope>NUCLEOTIDE SEQUENCE [LARGE SCALE GENOMIC DNA]</scope>
    <source>
        <strain evidence="2 3">TBRC 2177</strain>
    </source>
</reference>
<comment type="caution">
    <text evidence="2">The sequence shown here is derived from an EMBL/GenBank/DDBJ whole genome shotgun (WGS) entry which is preliminary data.</text>
</comment>
<dbReference type="Pfam" id="PF02464">
    <property type="entry name" value="CinA"/>
    <property type="match status" value="1"/>
</dbReference>
<dbReference type="SUPFAM" id="SSF142433">
    <property type="entry name" value="CinA-like"/>
    <property type="match status" value="1"/>
</dbReference>
<evidence type="ECO:0000259" key="1">
    <source>
        <dbReference type="Pfam" id="PF02464"/>
    </source>
</evidence>
<protein>
    <submittedName>
        <fullName evidence="2">Nicotinamide-nucleotide amidohydrolase family protein</fullName>
    </submittedName>
</protein>
<evidence type="ECO:0000313" key="3">
    <source>
        <dbReference type="Proteomes" id="UP000677812"/>
    </source>
</evidence>
<evidence type="ECO:0000313" key="2">
    <source>
        <dbReference type="EMBL" id="MBR0559696.1"/>
    </source>
</evidence>
<sequence length="161" mass="16603">MSNADLFSLSRKVISFLQDQGEKIITVESCTGGMIAASLTDIAGSSAVVEGGLVTYSNTLKQVLVGVSGATLEHYGAVSEQTAQEMAEGALYAVPTATLALSVTGIAGPGGGSAYKPVGTVCFALAAKGKETRVQRCFFSGDRRAIRHSSVCHALQMLLSL</sequence>
<name>A0ABS5E7B6_9PROT</name>
<dbReference type="Gene3D" id="3.90.950.20">
    <property type="entry name" value="CinA-like"/>
    <property type="match status" value="1"/>
</dbReference>
<keyword evidence="3" id="KW-1185">Reference proteome</keyword>
<proteinExistence type="predicted"/>
<dbReference type="Proteomes" id="UP000677812">
    <property type="component" value="Unassembled WGS sequence"/>
</dbReference>
<gene>
    <name evidence="2" type="ORF">KB213_06470</name>
</gene>
<dbReference type="RefSeq" id="WP_211681382.1">
    <property type="nucleotide sequence ID" value="NZ_JAGRQH010000003.1"/>
</dbReference>